<dbReference type="OrthoDB" id="10476012at2759"/>
<feature type="region of interest" description="Disordered" evidence="2">
    <location>
        <begin position="155"/>
        <end position="181"/>
    </location>
</feature>
<evidence type="ECO:0000256" key="1">
    <source>
        <dbReference type="SAM" id="Coils"/>
    </source>
</evidence>
<evidence type="ECO:0000256" key="2">
    <source>
        <dbReference type="SAM" id="MobiDB-lite"/>
    </source>
</evidence>
<comment type="caution">
    <text evidence="3">The sequence shown here is derived from an EMBL/GenBank/DDBJ whole genome shotgun (WGS) entry which is preliminary data.</text>
</comment>
<protein>
    <submittedName>
        <fullName evidence="3">Uncharacterized protein</fullName>
    </submittedName>
</protein>
<organism evidence="3 4">
    <name type="scientific">Emericellopsis atlantica</name>
    <dbReference type="NCBI Taxonomy" id="2614577"/>
    <lineage>
        <taxon>Eukaryota</taxon>
        <taxon>Fungi</taxon>
        <taxon>Dikarya</taxon>
        <taxon>Ascomycota</taxon>
        <taxon>Pezizomycotina</taxon>
        <taxon>Sordariomycetes</taxon>
        <taxon>Hypocreomycetidae</taxon>
        <taxon>Hypocreales</taxon>
        <taxon>Bionectriaceae</taxon>
        <taxon>Emericellopsis</taxon>
    </lineage>
</organism>
<evidence type="ECO:0000313" key="4">
    <source>
        <dbReference type="Proteomes" id="UP000887229"/>
    </source>
</evidence>
<sequence length="374" mass="43290">MEDFGSQHNGVLNSVDDGISNSEARIRVLEQEKVILTRQAEEVLATLAGKHRAQCKKAKRLESRLCKEATLAKENAEEAERFKHKFSELRDLLDSERVPKEDELDHLRGKVQELEQAHTPSACHRASQTDSGVDTSYVCARCQQERDTTCVDIEPSHSRKVSGPREDSDVGRETPGAPYSVKKGQLSYTIGQDEQFYTEAKGQISQLEKALADKDARYRETQISLEQAAERRLQEQRQRFEDIIEEKMAAHRKELLETQQQAEEYFLELSERHADECEALLQDGKQLEEKYGKLLQEYNQTEIKKQYREEDPEREHHFQTDAMEKMHKAEGDNRKSERIKTVANTINKIQNYRRTYVAKKSNEIQPEKHIAICE</sequence>
<accession>A0A9P7ZP69</accession>
<dbReference type="AlphaFoldDB" id="A0A9P7ZP69"/>
<dbReference type="GeneID" id="70295768"/>
<gene>
    <name evidence="3" type="ORF">F5Z01DRAFT_672861</name>
</gene>
<dbReference type="RefSeq" id="XP_046119475.1">
    <property type="nucleotide sequence ID" value="XM_046264865.1"/>
</dbReference>
<evidence type="ECO:0000313" key="3">
    <source>
        <dbReference type="EMBL" id="KAG9255551.1"/>
    </source>
</evidence>
<keyword evidence="4" id="KW-1185">Reference proteome</keyword>
<name>A0A9P7ZP69_9HYPO</name>
<reference evidence="3" key="1">
    <citation type="journal article" date="2021" name="IMA Fungus">
        <title>Genomic characterization of three marine fungi, including Emericellopsis atlantica sp. nov. with signatures of a generalist lifestyle and marine biomass degradation.</title>
        <authorList>
            <person name="Hagestad O.C."/>
            <person name="Hou L."/>
            <person name="Andersen J.H."/>
            <person name="Hansen E.H."/>
            <person name="Altermark B."/>
            <person name="Li C."/>
            <person name="Kuhnert E."/>
            <person name="Cox R.J."/>
            <person name="Crous P.W."/>
            <person name="Spatafora J.W."/>
            <person name="Lail K."/>
            <person name="Amirebrahimi M."/>
            <person name="Lipzen A."/>
            <person name="Pangilinan J."/>
            <person name="Andreopoulos W."/>
            <person name="Hayes R.D."/>
            <person name="Ng V."/>
            <person name="Grigoriev I.V."/>
            <person name="Jackson S.A."/>
            <person name="Sutton T.D.S."/>
            <person name="Dobson A.D.W."/>
            <person name="Rama T."/>
        </authorList>
    </citation>
    <scope>NUCLEOTIDE SEQUENCE</scope>
    <source>
        <strain evidence="3">TS7</strain>
    </source>
</reference>
<keyword evidence="1" id="KW-0175">Coiled coil</keyword>
<feature type="compositionally biased region" description="Basic and acidic residues" evidence="2">
    <location>
        <begin position="155"/>
        <end position="172"/>
    </location>
</feature>
<dbReference type="EMBL" id="MU251250">
    <property type="protein sequence ID" value="KAG9255551.1"/>
    <property type="molecule type" value="Genomic_DNA"/>
</dbReference>
<proteinExistence type="predicted"/>
<feature type="coiled-coil region" evidence="1">
    <location>
        <begin position="197"/>
        <end position="304"/>
    </location>
</feature>
<feature type="coiled-coil region" evidence="1">
    <location>
        <begin position="19"/>
        <end position="46"/>
    </location>
</feature>
<dbReference type="Proteomes" id="UP000887229">
    <property type="component" value="Unassembled WGS sequence"/>
</dbReference>